<dbReference type="AlphaFoldDB" id="A0AAE3KSW2"/>
<accession>A0AAE3KSW2</accession>
<dbReference type="InterPro" id="IPR003018">
    <property type="entry name" value="GAF"/>
</dbReference>
<keyword evidence="6" id="KW-0902">Two-component regulatory system</keyword>
<dbReference type="Pfam" id="PF00512">
    <property type="entry name" value="HisKA"/>
    <property type="match status" value="1"/>
</dbReference>
<dbReference type="SMART" id="SM00387">
    <property type="entry name" value="HATPase_c"/>
    <property type="match status" value="1"/>
</dbReference>
<dbReference type="EMBL" id="JAMZMM010000150">
    <property type="protein sequence ID" value="MCP2729887.1"/>
    <property type="molecule type" value="Genomic_DNA"/>
</dbReference>
<keyword evidence="4" id="KW-0808">Transferase</keyword>
<dbReference type="Pfam" id="PF01590">
    <property type="entry name" value="GAF"/>
    <property type="match status" value="1"/>
</dbReference>
<dbReference type="Pfam" id="PF02518">
    <property type="entry name" value="HATPase_c"/>
    <property type="match status" value="1"/>
</dbReference>
<dbReference type="InterPro" id="IPR005467">
    <property type="entry name" value="His_kinase_dom"/>
</dbReference>
<dbReference type="Proteomes" id="UP001204953">
    <property type="component" value="Unassembled WGS sequence"/>
</dbReference>
<dbReference type="Gene3D" id="1.10.287.130">
    <property type="match status" value="1"/>
</dbReference>
<dbReference type="InterPro" id="IPR003661">
    <property type="entry name" value="HisK_dim/P_dom"/>
</dbReference>
<evidence type="ECO:0000259" key="7">
    <source>
        <dbReference type="PROSITE" id="PS50109"/>
    </source>
</evidence>
<evidence type="ECO:0000256" key="3">
    <source>
        <dbReference type="ARBA" id="ARBA00022553"/>
    </source>
</evidence>
<dbReference type="CDD" id="cd00075">
    <property type="entry name" value="HATPase"/>
    <property type="match status" value="1"/>
</dbReference>
<keyword evidence="9" id="KW-1185">Reference proteome</keyword>
<dbReference type="PRINTS" id="PR00344">
    <property type="entry name" value="BCTRLSENSOR"/>
</dbReference>
<dbReference type="Gene3D" id="3.30.565.10">
    <property type="entry name" value="Histidine kinase-like ATPase, C-terminal domain"/>
    <property type="match status" value="1"/>
</dbReference>
<evidence type="ECO:0000313" key="9">
    <source>
        <dbReference type="Proteomes" id="UP001204953"/>
    </source>
</evidence>
<evidence type="ECO:0000256" key="4">
    <source>
        <dbReference type="ARBA" id="ARBA00022679"/>
    </source>
</evidence>
<name>A0AAE3KSW2_9CYAN</name>
<evidence type="ECO:0000313" key="8">
    <source>
        <dbReference type="EMBL" id="MCP2729887.1"/>
    </source>
</evidence>
<proteinExistence type="predicted"/>
<dbReference type="SMART" id="SM00388">
    <property type="entry name" value="HisKA"/>
    <property type="match status" value="1"/>
</dbReference>
<comment type="caution">
    <text evidence="8">The sequence shown here is derived from an EMBL/GenBank/DDBJ whole genome shotgun (WGS) entry which is preliminary data.</text>
</comment>
<keyword evidence="3" id="KW-0597">Phosphoprotein</keyword>
<evidence type="ECO:0000256" key="1">
    <source>
        <dbReference type="ARBA" id="ARBA00000085"/>
    </source>
</evidence>
<dbReference type="PANTHER" id="PTHR43711:SF26">
    <property type="entry name" value="SENSOR HISTIDINE KINASE RCSC"/>
    <property type="match status" value="1"/>
</dbReference>
<dbReference type="SUPFAM" id="SSF55781">
    <property type="entry name" value="GAF domain-like"/>
    <property type="match status" value="1"/>
</dbReference>
<gene>
    <name evidence="8" type="ORF">NJ959_15740</name>
</gene>
<dbReference type="InterPro" id="IPR036097">
    <property type="entry name" value="HisK_dim/P_sf"/>
</dbReference>
<keyword evidence="5 8" id="KW-0418">Kinase</keyword>
<dbReference type="CDD" id="cd00082">
    <property type="entry name" value="HisKA"/>
    <property type="match status" value="1"/>
</dbReference>
<dbReference type="PROSITE" id="PS50109">
    <property type="entry name" value="HIS_KIN"/>
    <property type="match status" value="1"/>
</dbReference>
<evidence type="ECO:0000256" key="6">
    <source>
        <dbReference type="ARBA" id="ARBA00023012"/>
    </source>
</evidence>
<dbReference type="Gene3D" id="3.30.450.40">
    <property type="match status" value="1"/>
</dbReference>
<dbReference type="EC" id="2.7.13.3" evidence="2"/>
<comment type="catalytic activity">
    <reaction evidence="1">
        <text>ATP + protein L-histidine = ADP + protein N-phospho-L-histidine.</text>
        <dbReference type="EC" id="2.7.13.3"/>
    </reaction>
</comment>
<dbReference type="SUPFAM" id="SSF47384">
    <property type="entry name" value="Homodimeric domain of signal transducing histidine kinase"/>
    <property type="match status" value="1"/>
</dbReference>
<evidence type="ECO:0000256" key="5">
    <source>
        <dbReference type="ARBA" id="ARBA00022777"/>
    </source>
</evidence>
<dbReference type="GO" id="GO:0000155">
    <property type="term" value="F:phosphorelay sensor kinase activity"/>
    <property type="evidence" value="ECO:0007669"/>
    <property type="project" value="InterPro"/>
</dbReference>
<dbReference type="InterPro" id="IPR004358">
    <property type="entry name" value="Sig_transdc_His_kin-like_C"/>
</dbReference>
<dbReference type="SUPFAM" id="SSF55874">
    <property type="entry name" value="ATPase domain of HSP90 chaperone/DNA topoisomerase II/histidine kinase"/>
    <property type="match status" value="1"/>
</dbReference>
<evidence type="ECO:0000256" key="2">
    <source>
        <dbReference type="ARBA" id="ARBA00012438"/>
    </source>
</evidence>
<reference evidence="8" key="1">
    <citation type="submission" date="2022-06" db="EMBL/GenBank/DDBJ databases">
        <title>New cyanobacteria of genus Symplocastrum in benthos of Lake Baikal.</title>
        <authorList>
            <person name="Sorokovikova E."/>
            <person name="Tikhonova I."/>
            <person name="Krasnopeev A."/>
            <person name="Evseev P."/>
            <person name="Gladkikh A."/>
            <person name="Belykh O."/>
        </authorList>
    </citation>
    <scope>NUCLEOTIDE SEQUENCE</scope>
    <source>
        <strain evidence="8">BBK-W-15</strain>
    </source>
</reference>
<sequence>MFIPASSEFVALCQSQVAVLTQGLGAALSAVYLTTEELVAGSTPKLIPVVVYPETETLWEDDETNLVLPDHRNFQGETIRRLKRVSPQLLPQHSNSDPHVTPDWEDNSLNEKRQIVLPLIHEGVVMGLLVTSREDRQWNEREEAAIEHIARTLTIAYLVDRRRVWLEQQLTQQRMLQEQQQDLLHNLLHQFRNPLTALRTFGKLLFRRLLPGDKNREVAASIVRESDRLQDLLQEFDECLDMYPGEGDLFALATGVSPVLQSGTLAEVSAIPVKDEGSQLEVSGGILALLPGKSLILESISVADVLQPLLVSASAIAEERDLELSFSIPTYLPLVRGNAKALREVLSNLIDNALKYTPAGGQIYVQVGLEKYSSGKETEILSNDFSPTTSSEPEMIAIAISDTGYGIPPQDLDRLFERHYRGVQAETAIPGTGLGLAIAKELVEQMHGKIEVFSPAISLWAGDNSDYTIANSHKDSTKGTTFILWLRHSPGCAGGI</sequence>
<dbReference type="InterPro" id="IPR003594">
    <property type="entry name" value="HATPase_dom"/>
</dbReference>
<organism evidence="8 9">
    <name type="scientific">Limnofasciculus baicalensis BBK-W-15</name>
    <dbReference type="NCBI Taxonomy" id="2699891"/>
    <lineage>
        <taxon>Bacteria</taxon>
        <taxon>Bacillati</taxon>
        <taxon>Cyanobacteriota</taxon>
        <taxon>Cyanophyceae</taxon>
        <taxon>Coleofasciculales</taxon>
        <taxon>Coleofasciculaceae</taxon>
        <taxon>Limnofasciculus</taxon>
        <taxon>Limnofasciculus baicalensis</taxon>
    </lineage>
</organism>
<dbReference type="InterPro" id="IPR029016">
    <property type="entry name" value="GAF-like_dom_sf"/>
</dbReference>
<dbReference type="RefSeq" id="WP_254012661.1">
    <property type="nucleotide sequence ID" value="NZ_JAMZMM010000150.1"/>
</dbReference>
<protein>
    <recommendedName>
        <fullName evidence="2">histidine kinase</fullName>
        <ecNumber evidence="2">2.7.13.3</ecNumber>
    </recommendedName>
</protein>
<dbReference type="InterPro" id="IPR050736">
    <property type="entry name" value="Sensor_HK_Regulatory"/>
</dbReference>
<dbReference type="InterPro" id="IPR036890">
    <property type="entry name" value="HATPase_C_sf"/>
</dbReference>
<feature type="domain" description="Histidine kinase" evidence="7">
    <location>
        <begin position="186"/>
        <end position="454"/>
    </location>
</feature>
<dbReference type="PANTHER" id="PTHR43711">
    <property type="entry name" value="TWO-COMPONENT HISTIDINE KINASE"/>
    <property type="match status" value="1"/>
</dbReference>